<evidence type="ECO:0000256" key="2">
    <source>
        <dbReference type="SAM" id="SignalP"/>
    </source>
</evidence>
<dbReference type="AlphaFoldDB" id="A0A1S3D4A9"/>
<reference evidence="4" key="1">
    <citation type="submission" date="2025-08" db="UniProtKB">
        <authorList>
            <consortium name="RefSeq"/>
        </authorList>
    </citation>
    <scope>IDENTIFICATION</scope>
</reference>
<dbReference type="KEGG" id="dci:103511151"/>
<proteinExistence type="predicted"/>
<accession>A0A1S3D4A9</accession>
<keyword evidence="2" id="KW-0732">Signal</keyword>
<organism evidence="3 4">
    <name type="scientific">Diaphorina citri</name>
    <name type="common">Asian citrus psyllid</name>
    <dbReference type="NCBI Taxonomy" id="121845"/>
    <lineage>
        <taxon>Eukaryota</taxon>
        <taxon>Metazoa</taxon>
        <taxon>Ecdysozoa</taxon>
        <taxon>Arthropoda</taxon>
        <taxon>Hexapoda</taxon>
        <taxon>Insecta</taxon>
        <taxon>Pterygota</taxon>
        <taxon>Neoptera</taxon>
        <taxon>Paraneoptera</taxon>
        <taxon>Hemiptera</taxon>
        <taxon>Sternorrhyncha</taxon>
        <taxon>Psylloidea</taxon>
        <taxon>Psyllidae</taxon>
        <taxon>Diaphorininae</taxon>
        <taxon>Diaphorina</taxon>
    </lineage>
</organism>
<protein>
    <submittedName>
        <fullName evidence="4">Uncharacterized protein LOC103511151</fullName>
    </submittedName>
</protein>
<feature type="chain" id="PRO_5010288054" evidence="2">
    <location>
        <begin position="19"/>
        <end position="233"/>
    </location>
</feature>
<feature type="compositionally biased region" description="Polar residues" evidence="1">
    <location>
        <begin position="54"/>
        <end position="68"/>
    </location>
</feature>
<feature type="signal peptide" evidence="2">
    <location>
        <begin position="1"/>
        <end position="18"/>
    </location>
</feature>
<evidence type="ECO:0000313" key="4">
    <source>
        <dbReference type="RefSeq" id="XP_008474088.1"/>
    </source>
</evidence>
<keyword evidence="3" id="KW-1185">Reference proteome</keyword>
<dbReference type="Proteomes" id="UP000079169">
    <property type="component" value="Unplaced"/>
</dbReference>
<gene>
    <name evidence="4" type="primary">LOC103511151</name>
</gene>
<feature type="region of interest" description="Disordered" evidence="1">
    <location>
        <begin position="45"/>
        <end position="68"/>
    </location>
</feature>
<dbReference type="RefSeq" id="XP_008474088.1">
    <property type="nucleotide sequence ID" value="XM_008475866.3"/>
</dbReference>
<dbReference type="GeneID" id="103511151"/>
<name>A0A1S3D4A9_DIACI</name>
<evidence type="ECO:0000313" key="3">
    <source>
        <dbReference type="Proteomes" id="UP000079169"/>
    </source>
</evidence>
<sequence length="233" mass="27554">MIHIASVWVTTCVVLLSASTTKKSGKLEKKLSDLLDDTHRTLHHGKNLHEDKLSSTPAAHRSTTPSTLRSSKFPVWHYMHDYSNETFEGQTVNYDTWRRPMPSTDEVIAHFREKYPRDKRPRYTKYNFTEIGSIFEQAFIDGEFNSKDYDYLRTVMKRNMSGIQITRSPFEFLTTRKRKFKPWKDAMQHSYQVDPDYKNEILGINTTWPAWLSTPINQIDDDMINMWMIQNNY</sequence>
<dbReference type="PaxDb" id="121845-A0A1S3D4A9"/>
<evidence type="ECO:0000256" key="1">
    <source>
        <dbReference type="SAM" id="MobiDB-lite"/>
    </source>
</evidence>